<dbReference type="PRINTS" id="PR00385">
    <property type="entry name" value="P450"/>
</dbReference>
<evidence type="ECO:0000256" key="8">
    <source>
        <dbReference type="PIRSR" id="PIRSR602401-1"/>
    </source>
</evidence>
<feature type="binding site" description="axial binding residue" evidence="8">
    <location>
        <position position="247"/>
    </location>
    <ligand>
        <name>heme</name>
        <dbReference type="ChEBI" id="CHEBI:30413"/>
    </ligand>
    <ligandPart>
        <name>Fe</name>
        <dbReference type="ChEBI" id="CHEBI:18248"/>
    </ligandPart>
</feature>
<dbReference type="InterPro" id="IPR002401">
    <property type="entry name" value="Cyt_P450_E_grp-I"/>
</dbReference>
<dbReference type="PROSITE" id="PS00086">
    <property type="entry name" value="CYTOCHROME_P450"/>
    <property type="match status" value="1"/>
</dbReference>
<dbReference type="PANTHER" id="PTHR24292">
    <property type="entry name" value="CYTOCHROME P450"/>
    <property type="match status" value="1"/>
</dbReference>
<dbReference type="InterPro" id="IPR036396">
    <property type="entry name" value="Cyt_P450_sf"/>
</dbReference>
<keyword evidence="10" id="KW-1185">Reference proteome</keyword>
<dbReference type="PRINTS" id="PR00463">
    <property type="entry name" value="EP450I"/>
</dbReference>
<dbReference type="AlphaFoldDB" id="A0A914PGY9"/>
<dbReference type="InterPro" id="IPR001128">
    <property type="entry name" value="Cyt_P450"/>
</dbReference>
<dbReference type="GO" id="GO:0016705">
    <property type="term" value="F:oxidoreductase activity, acting on paired donors, with incorporation or reduction of molecular oxygen"/>
    <property type="evidence" value="ECO:0007669"/>
    <property type="project" value="InterPro"/>
</dbReference>
<dbReference type="WBParaSite" id="PDA_v2.g17558.t1">
    <property type="protein sequence ID" value="PDA_v2.g17558.t1"/>
    <property type="gene ID" value="PDA_v2.g17558"/>
</dbReference>
<evidence type="ECO:0000256" key="4">
    <source>
        <dbReference type="ARBA" id="ARBA00022723"/>
    </source>
</evidence>
<comment type="cofactor">
    <cofactor evidence="1 8">
        <name>heme</name>
        <dbReference type="ChEBI" id="CHEBI:30413"/>
    </cofactor>
</comment>
<dbReference type="GO" id="GO:0020037">
    <property type="term" value="F:heme binding"/>
    <property type="evidence" value="ECO:0007669"/>
    <property type="project" value="InterPro"/>
</dbReference>
<dbReference type="PANTHER" id="PTHR24292:SF102">
    <property type="entry name" value="CYTOCHROME P450 FAMILY-RELATED"/>
    <property type="match status" value="1"/>
</dbReference>
<keyword evidence="3 8" id="KW-0349">Heme</keyword>
<dbReference type="Proteomes" id="UP000887578">
    <property type="component" value="Unplaced"/>
</dbReference>
<evidence type="ECO:0000256" key="3">
    <source>
        <dbReference type="ARBA" id="ARBA00022617"/>
    </source>
</evidence>
<dbReference type="InterPro" id="IPR017972">
    <property type="entry name" value="Cyt_P450_CS"/>
</dbReference>
<evidence type="ECO:0000313" key="11">
    <source>
        <dbReference type="WBParaSite" id="PDA_v2.g17558.t1"/>
    </source>
</evidence>
<evidence type="ECO:0000256" key="1">
    <source>
        <dbReference type="ARBA" id="ARBA00001971"/>
    </source>
</evidence>
<name>A0A914PGY9_9BILA</name>
<proteinExistence type="inferred from homology"/>
<evidence type="ECO:0000313" key="10">
    <source>
        <dbReference type="Proteomes" id="UP000887578"/>
    </source>
</evidence>
<dbReference type="SUPFAM" id="SSF48264">
    <property type="entry name" value="Cytochrome P450"/>
    <property type="match status" value="1"/>
</dbReference>
<dbReference type="Gene3D" id="1.10.630.10">
    <property type="entry name" value="Cytochrome P450"/>
    <property type="match status" value="1"/>
</dbReference>
<dbReference type="GO" id="GO:0005506">
    <property type="term" value="F:iron ion binding"/>
    <property type="evidence" value="ECO:0007669"/>
    <property type="project" value="InterPro"/>
</dbReference>
<comment type="similarity">
    <text evidence="2 9">Belongs to the cytochrome P450 family.</text>
</comment>
<evidence type="ECO:0000256" key="6">
    <source>
        <dbReference type="ARBA" id="ARBA00023004"/>
    </source>
</evidence>
<reference evidence="11" key="1">
    <citation type="submission" date="2022-11" db="UniProtKB">
        <authorList>
            <consortium name="WormBaseParasite"/>
        </authorList>
    </citation>
    <scope>IDENTIFICATION</scope>
</reference>
<evidence type="ECO:0000256" key="7">
    <source>
        <dbReference type="ARBA" id="ARBA00023033"/>
    </source>
</evidence>
<sequence length="303" mass="35251">MFHYYIFQKITFPNLCRLYQEITKRSVVNHEVDEFFTKDLSEVIKHRLNDPEAKDKYNDAVQLLLNAMEEENTKFTKEDADIISETVEKVSKKSLTRMEILAQLVVFLAAGYETTATTLHFVTYILSQRPDVQDKVRDEVNEIFGDKNEIGYDDVSKFVYMNAVIDETLRLLPPITRTNRLCQKETVVNGVKFEKGSVFSVPIYAIHHSPDIYENPEEFIPERFLPDESDSRHPMAFLPFGSGPRNCLGMRFAEYELRVTLAWIIKNYKFIPADEKLAWPLELEPTGGLIKPKHELKCKFVRL</sequence>
<keyword evidence="4 8" id="KW-0479">Metal-binding</keyword>
<keyword evidence="6 8" id="KW-0408">Iron</keyword>
<dbReference type="Pfam" id="PF00067">
    <property type="entry name" value="p450"/>
    <property type="match status" value="1"/>
</dbReference>
<keyword evidence="7 9" id="KW-0503">Monooxygenase</keyword>
<keyword evidence="5 9" id="KW-0560">Oxidoreductase</keyword>
<evidence type="ECO:0000256" key="2">
    <source>
        <dbReference type="ARBA" id="ARBA00010617"/>
    </source>
</evidence>
<dbReference type="FunFam" id="1.10.630.10:FF:000182">
    <property type="entry name" value="Cytochrome P450 3A4"/>
    <property type="match status" value="1"/>
</dbReference>
<evidence type="ECO:0000256" key="9">
    <source>
        <dbReference type="RuleBase" id="RU000461"/>
    </source>
</evidence>
<organism evidence="10 11">
    <name type="scientific">Panagrolaimus davidi</name>
    <dbReference type="NCBI Taxonomy" id="227884"/>
    <lineage>
        <taxon>Eukaryota</taxon>
        <taxon>Metazoa</taxon>
        <taxon>Ecdysozoa</taxon>
        <taxon>Nematoda</taxon>
        <taxon>Chromadorea</taxon>
        <taxon>Rhabditida</taxon>
        <taxon>Tylenchina</taxon>
        <taxon>Panagrolaimomorpha</taxon>
        <taxon>Panagrolaimoidea</taxon>
        <taxon>Panagrolaimidae</taxon>
        <taxon>Panagrolaimus</taxon>
    </lineage>
</organism>
<dbReference type="InterPro" id="IPR050476">
    <property type="entry name" value="Insect_CytP450_Detox"/>
</dbReference>
<evidence type="ECO:0000256" key="5">
    <source>
        <dbReference type="ARBA" id="ARBA00023002"/>
    </source>
</evidence>
<accession>A0A914PGY9</accession>
<protein>
    <submittedName>
        <fullName evidence="11">Cytochrome P450</fullName>
    </submittedName>
</protein>
<dbReference type="GO" id="GO:0004497">
    <property type="term" value="F:monooxygenase activity"/>
    <property type="evidence" value="ECO:0007669"/>
    <property type="project" value="UniProtKB-KW"/>
</dbReference>